<protein>
    <submittedName>
        <fullName evidence="1">Uncharacterized protein</fullName>
    </submittedName>
</protein>
<organism evidence="1 2">
    <name type="scientific">Candidatus Nomurabacteria bacterium CG10_big_fil_rev_8_21_14_0_10_35_16</name>
    <dbReference type="NCBI Taxonomy" id="1974731"/>
    <lineage>
        <taxon>Bacteria</taxon>
        <taxon>Candidatus Nomuraibacteriota</taxon>
    </lineage>
</organism>
<reference evidence="2" key="1">
    <citation type="submission" date="2017-09" db="EMBL/GenBank/DDBJ databases">
        <title>Depth-based differentiation of microbial function through sediment-hosted aquifers and enrichment of novel symbionts in the deep terrestrial subsurface.</title>
        <authorList>
            <person name="Probst A.J."/>
            <person name="Ladd B."/>
            <person name="Jarett J.K."/>
            <person name="Geller-Mcgrath D.E."/>
            <person name="Sieber C.M.K."/>
            <person name="Emerson J.B."/>
            <person name="Anantharaman K."/>
            <person name="Thomas B.C."/>
            <person name="Malmstrom R."/>
            <person name="Stieglmeier M."/>
            <person name="Klingl A."/>
            <person name="Woyke T."/>
            <person name="Ryan C.M."/>
            <person name="Banfield J.F."/>
        </authorList>
    </citation>
    <scope>NUCLEOTIDE SEQUENCE [LARGE SCALE GENOMIC DNA]</scope>
</reference>
<evidence type="ECO:0000313" key="2">
    <source>
        <dbReference type="Proteomes" id="UP000230094"/>
    </source>
</evidence>
<dbReference type="AlphaFoldDB" id="A0A2H0TDK3"/>
<accession>A0A2H0TDK3</accession>
<sequence length="220" mass="26349">MRHDRPEAFELRKQGKTYREIEKLLGVSRSTLCEWFRNEEWSKHIKKTNTKKHIKISTAHLKKLNEGRRLMLEKKYKEVEEEAEKEFELYKNEGLFHAGLMLYVGEGGKTEKNNMRLANVDFNVHKTFITFCEKYLNFPRKNLKFALLTYPDLDTEVCISKWSEELEITRNQFYKVQVISGREKIKRLHFGVGTIIILNTCARKKLFKWTDLAFKSYEIW</sequence>
<gene>
    <name evidence="1" type="ORF">COU49_00365</name>
</gene>
<name>A0A2H0TDK3_9BACT</name>
<proteinExistence type="predicted"/>
<comment type="caution">
    <text evidence="1">The sequence shown here is derived from an EMBL/GenBank/DDBJ whole genome shotgun (WGS) entry which is preliminary data.</text>
</comment>
<evidence type="ECO:0000313" key="1">
    <source>
        <dbReference type="EMBL" id="PIR68484.1"/>
    </source>
</evidence>
<dbReference type="Proteomes" id="UP000230094">
    <property type="component" value="Unassembled WGS sequence"/>
</dbReference>
<dbReference type="EMBL" id="PFCQ01000003">
    <property type="protein sequence ID" value="PIR68484.1"/>
    <property type="molecule type" value="Genomic_DNA"/>
</dbReference>
<dbReference type="Gene3D" id="1.10.10.60">
    <property type="entry name" value="Homeodomain-like"/>
    <property type="match status" value="1"/>
</dbReference>